<dbReference type="Proteomes" id="UP001596162">
    <property type="component" value="Unassembled WGS sequence"/>
</dbReference>
<gene>
    <name evidence="8" type="ORF">ACFPH8_05715</name>
</gene>
<sequence>MLNLNEFLTFEHERECNFEHDLSDKKVYSTPKIYTANGKLTSRWYVYFSFRNPITGKLERQKNIYGEANKLKTKKERLNVLKFYKKKLQDLLNQGYNPYQNNLERFLAEKPKTCAPMSTNFLAPKPVVEEPKVIPHPFLQRTNLQAPIPEKKQPESIPVYQQPKEIFQPKVEQPIIETTPTPLLEPEEKDDTKMSLREAFDFALSMKEKLVKPRTLVDYRNRSKVFIKWLNEEYPHVEHANQITRKMVMGFLNQHLIKNTPRSRNNSRVDLGSMMQVLEDNEIIPVNVIRKTPVLKAKPERHKRYDPKMLDAIFMYLEKEDPVLLLYIKFISYNFMRPIEVNRLRVKDLNMDTKTLSFKAKNSPLKTKIIPDIISEALPDLSLMDGDSILFTPDGIGKPWSTKIDNRRDYFSKRFKKIIKTKFKLSTDYGLYSFRHTFITKLYRKLAETSSPFEAKSNLMNITGHTTMTALEQYLRDIDAHLPTDYSDLLR</sequence>
<protein>
    <submittedName>
        <fullName evidence="8">Site-specific integrase</fullName>
    </submittedName>
</protein>
<name>A0ABW0C5A3_9FLAO</name>
<evidence type="ECO:0000259" key="7">
    <source>
        <dbReference type="PROSITE" id="PS51900"/>
    </source>
</evidence>
<dbReference type="RefSeq" id="WP_376859221.1">
    <property type="nucleotide sequence ID" value="NZ_JBHSLA010000002.1"/>
</dbReference>
<dbReference type="InterPro" id="IPR011010">
    <property type="entry name" value="DNA_brk_join_enz"/>
</dbReference>
<evidence type="ECO:0000313" key="9">
    <source>
        <dbReference type="Proteomes" id="UP001596162"/>
    </source>
</evidence>
<keyword evidence="4" id="KW-0233">DNA recombination</keyword>
<dbReference type="Gene3D" id="1.10.150.130">
    <property type="match status" value="1"/>
</dbReference>
<keyword evidence="9" id="KW-1185">Reference proteome</keyword>
<evidence type="ECO:0000313" key="8">
    <source>
        <dbReference type="EMBL" id="MFC5194820.1"/>
    </source>
</evidence>
<dbReference type="PROSITE" id="PS51900">
    <property type="entry name" value="CB"/>
    <property type="match status" value="1"/>
</dbReference>
<accession>A0ABW0C5A3</accession>
<dbReference type="InterPro" id="IPR050090">
    <property type="entry name" value="Tyrosine_recombinase_XerCD"/>
</dbReference>
<evidence type="ECO:0000256" key="2">
    <source>
        <dbReference type="ARBA" id="ARBA00022908"/>
    </source>
</evidence>
<evidence type="ECO:0000256" key="1">
    <source>
        <dbReference type="ARBA" id="ARBA00008857"/>
    </source>
</evidence>
<organism evidence="8 9">
    <name type="scientific">Bizionia hallyeonensis</name>
    <dbReference type="NCBI Taxonomy" id="1123757"/>
    <lineage>
        <taxon>Bacteria</taxon>
        <taxon>Pseudomonadati</taxon>
        <taxon>Bacteroidota</taxon>
        <taxon>Flavobacteriia</taxon>
        <taxon>Flavobacteriales</taxon>
        <taxon>Flavobacteriaceae</taxon>
        <taxon>Bizionia</taxon>
    </lineage>
</organism>
<evidence type="ECO:0000259" key="6">
    <source>
        <dbReference type="PROSITE" id="PS51898"/>
    </source>
</evidence>
<comment type="caution">
    <text evidence="8">The sequence shown here is derived from an EMBL/GenBank/DDBJ whole genome shotgun (WGS) entry which is preliminary data.</text>
</comment>
<evidence type="ECO:0000256" key="4">
    <source>
        <dbReference type="ARBA" id="ARBA00023172"/>
    </source>
</evidence>
<evidence type="ECO:0000256" key="5">
    <source>
        <dbReference type="PROSITE-ProRule" id="PRU01248"/>
    </source>
</evidence>
<dbReference type="Gene3D" id="1.10.443.10">
    <property type="entry name" value="Intergrase catalytic core"/>
    <property type="match status" value="1"/>
</dbReference>
<dbReference type="PANTHER" id="PTHR30349:SF41">
    <property type="entry name" value="INTEGRASE_RECOMBINASE PROTEIN MJ0367-RELATED"/>
    <property type="match status" value="1"/>
</dbReference>
<reference evidence="9" key="1">
    <citation type="journal article" date="2019" name="Int. J. Syst. Evol. Microbiol.">
        <title>The Global Catalogue of Microorganisms (GCM) 10K type strain sequencing project: providing services to taxonomists for standard genome sequencing and annotation.</title>
        <authorList>
            <consortium name="The Broad Institute Genomics Platform"/>
            <consortium name="The Broad Institute Genome Sequencing Center for Infectious Disease"/>
            <person name="Wu L."/>
            <person name="Ma J."/>
        </authorList>
    </citation>
    <scope>NUCLEOTIDE SEQUENCE [LARGE SCALE GENOMIC DNA]</scope>
    <source>
        <strain evidence="9">JCM 17978</strain>
    </source>
</reference>
<evidence type="ECO:0000256" key="3">
    <source>
        <dbReference type="ARBA" id="ARBA00023125"/>
    </source>
</evidence>
<feature type="domain" description="Core-binding (CB)" evidence="7">
    <location>
        <begin position="191"/>
        <end position="279"/>
    </location>
</feature>
<dbReference type="InterPro" id="IPR044068">
    <property type="entry name" value="CB"/>
</dbReference>
<keyword evidence="2" id="KW-0229">DNA integration</keyword>
<dbReference type="InterPro" id="IPR010998">
    <property type="entry name" value="Integrase_recombinase_N"/>
</dbReference>
<dbReference type="PANTHER" id="PTHR30349">
    <property type="entry name" value="PHAGE INTEGRASE-RELATED"/>
    <property type="match status" value="1"/>
</dbReference>
<dbReference type="PROSITE" id="PS51898">
    <property type="entry name" value="TYR_RECOMBINASE"/>
    <property type="match status" value="1"/>
</dbReference>
<keyword evidence="3 5" id="KW-0238">DNA-binding</keyword>
<dbReference type="InterPro" id="IPR002104">
    <property type="entry name" value="Integrase_catalytic"/>
</dbReference>
<proteinExistence type="inferred from homology"/>
<feature type="domain" description="Tyr recombinase" evidence="6">
    <location>
        <begin position="300"/>
        <end position="487"/>
    </location>
</feature>
<dbReference type="SUPFAM" id="SSF56349">
    <property type="entry name" value="DNA breaking-rejoining enzymes"/>
    <property type="match status" value="1"/>
</dbReference>
<dbReference type="EMBL" id="JBHSLA010000002">
    <property type="protein sequence ID" value="MFC5194820.1"/>
    <property type="molecule type" value="Genomic_DNA"/>
</dbReference>
<dbReference type="InterPro" id="IPR013762">
    <property type="entry name" value="Integrase-like_cat_sf"/>
</dbReference>
<comment type="similarity">
    <text evidence="1">Belongs to the 'phage' integrase family.</text>
</comment>